<evidence type="ECO:0000313" key="3">
    <source>
        <dbReference type="EMBL" id="TDB99745.1"/>
    </source>
</evidence>
<dbReference type="EMBL" id="SMJZ01000212">
    <property type="protein sequence ID" value="TDB99745.1"/>
    <property type="molecule type" value="Genomic_DNA"/>
</dbReference>
<dbReference type="Proteomes" id="UP000295157">
    <property type="component" value="Unassembled WGS sequence"/>
</dbReference>
<name>A0A4V2XIR4_9ACTN</name>
<dbReference type="AlphaFoldDB" id="A0A4V2XIR4"/>
<organism evidence="3 4">
    <name type="scientific">Nonomuraea longispora</name>
    <dbReference type="NCBI Taxonomy" id="1848320"/>
    <lineage>
        <taxon>Bacteria</taxon>
        <taxon>Bacillati</taxon>
        <taxon>Actinomycetota</taxon>
        <taxon>Actinomycetes</taxon>
        <taxon>Streptosporangiales</taxon>
        <taxon>Streptosporangiaceae</taxon>
        <taxon>Nonomuraea</taxon>
    </lineage>
</organism>
<comment type="caution">
    <text evidence="3">The sequence shown here is derived from an EMBL/GenBank/DDBJ whole genome shotgun (WGS) entry which is preliminary data.</text>
</comment>
<dbReference type="OrthoDB" id="4678170at2"/>
<proteinExistence type="predicted"/>
<reference evidence="3 4" key="1">
    <citation type="submission" date="2019-02" db="EMBL/GenBank/DDBJ databases">
        <title>Draft genome sequences of novel Actinobacteria.</title>
        <authorList>
            <person name="Sahin N."/>
            <person name="Ay H."/>
            <person name="Saygin H."/>
        </authorList>
    </citation>
    <scope>NUCLEOTIDE SEQUENCE [LARGE SCALE GENOMIC DNA]</scope>
    <source>
        <strain evidence="3 4">KC201</strain>
    </source>
</reference>
<protein>
    <recommendedName>
        <fullName evidence="2">Thiopeptide-type bacteriocin biosynthesis domain-containing protein</fullName>
    </recommendedName>
</protein>
<feature type="region of interest" description="Disordered" evidence="1">
    <location>
        <begin position="144"/>
        <end position="175"/>
    </location>
</feature>
<evidence type="ECO:0000313" key="4">
    <source>
        <dbReference type="Proteomes" id="UP000295157"/>
    </source>
</evidence>
<keyword evidence="4" id="KW-1185">Reference proteome</keyword>
<gene>
    <name evidence="3" type="ORF">E1267_36605</name>
</gene>
<accession>A0A4V2XIR4</accession>
<sequence length="175" mass="18782">MDVAHDLFHADSRNILHYLHQLDDQLIPCRDHRRELGLVLASTLMRGAGLDWYEQGDVWAKVAAHRPAALPASFPTQVTDAELAAVRTLITACGNSASSPLTAAPDWAEAFQAAGAQLAALAKRGRLSRGPTLRTRPSCAVRVEPGQPLLTTPGVLLGNGRPGRVPSHPRPEARP</sequence>
<evidence type="ECO:0000256" key="1">
    <source>
        <dbReference type="SAM" id="MobiDB-lite"/>
    </source>
</evidence>
<evidence type="ECO:0000259" key="2">
    <source>
        <dbReference type="Pfam" id="PF14028"/>
    </source>
</evidence>
<dbReference type="NCBIfam" id="TIGR03891">
    <property type="entry name" value="thiopep_ocin"/>
    <property type="match status" value="1"/>
</dbReference>
<dbReference type="InterPro" id="IPR023809">
    <property type="entry name" value="Thiopep_bacteriocin_synth_dom"/>
</dbReference>
<dbReference type="Pfam" id="PF14028">
    <property type="entry name" value="Lant_dehydr_C"/>
    <property type="match status" value="1"/>
</dbReference>
<feature type="domain" description="Thiopeptide-type bacteriocin biosynthesis" evidence="2">
    <location>
        <begin position="1"/>
        <end position="124"/>
    </location>
</feature>